<protein>
    <submittedName>
        <fullName evidence="2">Uncharacterized protein</fullName>
    </submittedName>
</protein>
<keyword evidence="1" id="KW-0812">Transmembrane</keyword>
<organism evidence="2 3">
    <name type="scientific">Rotaria sordida</name>
    <dbReference type="NCBI Taxonomy" id="392033"/>
    <lineage>
        <taxon>Eukaryota</taxon>
        <taxon>Metazoa</taxon>
        <taxon>Spiralia</taxon>
        <taxon>Gnathifera</taxon>
        <taxon>Rotifera</taxon>
        <taxon>Eurotatoria</taxon>
        <taxon>Bdelloidea</taxon>
        <taxon>Philodinida</taxon>
        <taxon>Philodinidae</taxon>
        <taxon>Rotaria</taxon>
    </lineage>
</organism>
<evidence type="ECO:0000313" key="3">
    <source>
        <dbReference type="Proteomes" id="UP000663823"/>
    </source>
</evidence>
<dbReference type="InterPro" id="IPR038377">
    <property type="entry name" value="Na/Glc_symporter_sf"/>
</dbReference>
<dbReference type="EMBL" id="CAJOAX010043540">
    <property type="protein sequence ID" value="CAF4289379.1"/>
    <property type="molecule type" value="Genomic_DNA"/>
</dbReference>
<sequence>TIYTAVILYGPSLALSQVIGLDIWFAIGSCGIICTLYTSVVSVYLI</sequence>
<feature type="transmembrane region" description="Helical" evidence="1">
    <location>
        <begin position="23"/>
        <end position="45"/>
    </location>
</feature>
<dbReference type="Gene3D" id="1.20.1730.10">
    <property type="entry name" value="Sodium/glucose cotransporter"/>
    <property type="match status" value="1"/>
</dbReference>
<evidence type="ECO:0000256" key="1">
    <source>
        <dbReference type="SAM" id="Phobius"/>
    </source>
</evidence>
<accession>A0A820H8L6</accession>
<name>A0A820H8L6_9BILA</name>
<reference evidence="2" key="1">
    <citation type="submission" date="2021-02" db="EMBL/GenBank/DDBJ databases">
        <authorList>
            <person name="Nowell W R."/>
        </authorList>
    </citation>
    <scope>NUCLEOTIDE SEQUENCE</scope>
</reference>
<keyword evidence="1" id="KW-1133">Transmembrane helix</keyword>
<proteinExistence type="predicted"/>
<evidence type="ECO:0000313" key="2">
    <source>
        <dbReference type="EMBL" id="CAF4289379.1"/>
    </source>
</evidence>
<gene>
    <name evidence="2" type="ORF">OTI717_LOCUS41681</name>
</gene>
<feature type="non-terminal residue" evidence="2">
    <location>
        <position position="1"/>
    </location>
</feature>
<dbReference type="AlphaFoldDB" id="A0A820H8L6"/>
<comment type="caution">
    <text evidence="2">The sequence shown here is derived from an EMBL/GenBank/DDBJ whole genome shotgun (WGS) entry which is preliminary data.</text>
</comment>
<keyword evidence="1" id="KW-0472">Membrane</keyword>
<dbReference type="Proteomes" id="UP000663823">
    <property type="component" value="Unassembled WGS sequence"/>
</dbReference>